<dbReference type="Proteomes" id="UP000807371">
    <property type="component" value="Unassembled WGS sequence"/>
</dbReference>
<evidence type="ECO:0000256" key="4">
    <source>
        <dbReference type="ARBA" id="ARBA00022801"/>
    </source>
</evidence>
<dbReference type="EMBL" id="JACYXC010000001">
    <property type="protein sequence ID" value="MBH5336770.1"/>
    <property type="molecule type" value="Genomic_DNA"/>
</dbReference>
<dbReference type="NCBIfam" id="TIGR01280">
    <property type="entry name" value="xseB"/>
    <property type="match status" value="1"/>
</dbReference>
<dbReference type="PANTHER" id="PTHR34137:SF1">
    <property type="entry name" value="EXODEOXYRIBONUCLEASE 7 SMALL SUBUNIT"/>
    <property type="match status" value="1"/>
</dbReference>
<dbReference type="InterPro" id="IPR003761">
    <property type="entry name" value="Exonuc_VII_S"/>
</dbReference>
<dbReference type="PANTHER" id="PTHR34137">
    <property type="entry name" value="EXODEOXYRIBONUCLEASE 7 SMALL SUBUNIT"/>
    <property type="match status" value="1"/>
</dbReference>
<proteinExistence type="inferred from homology"/>
<feature type="region of interest" description="Disordered" evidence="7">
    <location>
        <begin position="1"/>
        <end position="24"/>
    </location>
</feature>
<gene>
    <name evidence="6" type="primary">xseB</name>
    <name evidence="8" type="ORF">IHE55_19145</name>
</gene>
<dbReference type="SUPFAM" id="SSF116842">
    <property type="entry name" value="XseB-like"/>
    <property type="match status" value="1"/>
</dbReference>
<comment type="catalytic activity">
    <reaction evidence="6">
        <text>Exonucleolytic cleavage in either 5'- to 3'- or 3'- to 5'-direction to yield nucleoside 5'-phosphates.</text>
        <dbReference type="EC" id="3.1.11.6"/>
    </reaction>
</comment>
<comment type="subunit">
    <text evidence="6">Heterooligomer composed of large and small subunits.</text>
</comment>
<evidence type="ECO:0000313" key="9">
    <source>
        <dbReference type="Proteomes" id="UP000807371"/>
    </source>
</evidence>
<comment type="caution">
    <text evidence="8">The sequence shown here is derived from an EMBL/GenBank/DDBJ whole genome shotgun (WGS) entry which is preliminary data.</text>
</comment>
<keyword evidence="5 6" id="KW-0269">Exonuclease</keyword>
<dbReference type="InterPro" id="IPR037004">
    <property type="entry name" value="Exonuc_VII_ssu_sf"/>
</dbReference>
<feature type="region of interest" description="Disordered" evidence="7">
    <location>
        <begin position="77"/>
        <end position="96"/>
    </location>
</feature>
<keyword evidence="2 6" id="KW-0963">Cytoplasm</keyword>
<sequence>MDGTDGARGADRGGAPAPESALGYEQARDELIEVVRRLEAGGTTLEESLALWERGEELGRVCRRWLDGARARLDAALAGQAGDTAGGTGDRATEEG</sequence>
<evidence type="ECO:0000256" key="3">
    <source>
        <dbReference type="ARBA" id="ARBA00022722"/>
    </source>
</evidence>
<accession>A0ABS0NNJ9</accession>
<dbReference type="Pfam" id="PF02609">
    <property type="entry name" value="Exonuc_VII_S"/>
    <property type="match status" value="1"/>
</dbReference>
<dbReference type="HAMAP" id="MF_00337">
    <property type="entry name" value="Exonuc_7_S"/>
    <property type="match status" value="1"/>
</dbReference>
<evidence type="ECO:0000256" key="5">
    <source>
        <dbReference type="ARBA" id="ARBA00022839"/>
    </source>
</evidence>
<dbReference type="GO" id="GO:0008855">
    <property type="term" value="F:exodeoxyribonuclease VII activity"/>
    <property type="evidence" value="ECO:0007669"/>
    <property type="project" value="UniProtKB-EC"/>
</dbReference>
<evidence type="ECO:0000256" key="6">
    <source>
        <dbReference type="HAMAP-Rule" id="MF_00337"/>
    </source>
</evidence>
<dbReference type="Gene3D" id="1.10.287.1040">
    <property type="entry name" value="Exonuclease VII, small subunit"/>
    <property type="match status" value="1"/>
</dbReference>
<keyword evidence="9" id="KW-1185">Reference proteome</keyword>
<keyword evidence="3 6" id="KW-0540">Nuclease</keyword>
<evidence type="ECO:0000313" key="8">
    <source>
        <dbReference type="EMBL" id="MBH5336770.1"/>
    </source>
</evidence>
<protein>
    <recommendedName>
        <fullName evidence="6">Exodeoxyribonuclease 7 small subunit</fullName>
        <ecNumber evidence="6">3.1.11.6</ecNumber>
    </recommendedName>
    <alternativeName>
        <fullName evidence="6">Exodeoxyribonuclease VII small subunit</fullName>
        <shortName evidence="6">Exonuclease VII small subunit</shortName>
    </alternativeName>
</protein>
<name>A0ABS0NNJ9_9ACTN</name>
<evidence type="ECO:0000256" key="2">
    <source>
        <dbReference type="ARBA" id="ARBA00022490"/>
    </source>
</evidence>
<evidence type="ECO:0000256" key="1">
    <source>
        <dbReference type="ARBA" id="ARBA00009998"/>
    </source>
</evidence>
<dbReference type="EC" id="3.1.11.6" evidence="6"/>
<comment type="similarity">
    <text evidence="1 6">Belongs to the XseB family.</text>
</comment>
<comment type="function">
    <text evidence="6">Bidirectionally degrades single-stranded DNA into large acid-insoluble oligonucleotides, which are then degraded further into small acid-soluble oligonucleotides.</text>
</comment>
<comment type="subcellular location">
    <subcellularLocation>
        <location evidence="6">Cytoplasm</location>
    </subcellularLocation>
</comment>
<evidence type="ECO:0000256" key="7">
    <source>
        <dbReference type="SAM" id="MobiDB-lite"/>
    </source>
</evidence>
<reference evidence="8 9" key="1">
    <citation type="submission" date="2020-09" db="EMBL/GenBank/DDBJ databases">
        <title>Biosynthesis of the nuclear factor of activated T cells inhibitor NFAT-133 and its congeners in Streptomyces pactum.</title>
        <authorList>
            <person name="Zhou W."/>
            <person name="Posri P."/>
            <person name="Abugrain M.E."/>
            <person name="Weisberg A.J."/>
            <person name="Chang J.H."/>
            <person name="Mahmud T."/>
        </authorList>
    </citation>
    <scope>NUCLEOTIDE SEQUENCE [LARGE SCALE GENOMIC DNA]</scope>
    <source>
        <strain evidence="8 9">ATCC 27456</strain>
    </source>
</reference>
<keyword evidence="4 6" id="KW-0378">Hydrolase</keyword>
<dbReference type="NCBIfam" id="NF002139">
    <property type="entry name" value="PRK00977.1-3"/>
    <property type="match status" value="1"/>
</dbReference>
<organism evidence="8 9">
    <name type="scientific">Streptomyces pactum</name>
    <dbReference type="NCBI Taxonomy" id="68249"/>
    <lineage>
        <taxon>Bacteria</taxon>
        <taxon>Bacillati</taxon>
        <taxon>Actinomycetota</taxon>
        <taxon>Actinomycetes</taxon>
        <taxon>Kitasatosporales</taxon>
        <taxon>Streptomycetaceae</taxon>
        <taxon>Streptomyces</taxon>
    </lineage>
</organism>